<dbReference type="STRING" id="33936.AZI98_05375"/>
<dbReference type="PANTHER" id="PTHR43827:SF3">
    <property type="entry name" value="NADP-DEPENDENT OXIDOREDUCTASE DOMAIN-CONTAINING PROTEIN"/>
    <property type="match status" value="1"/>
</dbReference>
<keyword evidence="2" id="KW-0521">NADP</keyword>
<evidence type="ECO:0000256" key="1">
    <source>
        <dbReference type="ARBA" id="ARBA00007905"/>
    </source>
</evidence>
<keyword evidence="3" id="KW-0560">Oxidoreductase</keyword>
<dbReference type="Pfam" id="PF00248">
    <property type="entry name" value="Aldo_ket_red"/>
    <property type="match status" value="1"/>
</dbReference>
<dbReference type="SUPFAM" id="SSF51430">
    <property type="entry name" value="NAD(P)-linked oxidoreductase"/>
    <property type="match status" value="1"/>
</dbReference>
<dbReference type="PANTHER" id="PTHR43827">
    <property type="entry name" value="2,5-DIKETO-D-GLUCONIC ACID REDUCTASE"/>
    <property type="match status" value="1"/>
</dbReference>
<feature type="binding site" evidence="5">
    <location>
        <position position="128"/>
    </location>
    <ligand>
        <name>substrate</name>
    </ligand>
</feature>
<reference evidence="8 9" key="1">
    <citation type="submission" date="2016-04" db="EMBL/GenBank/DDBJ databases">
        <title>Draft genome sequence of Aeribacillus pallidus 8m3 from petroleum reservoir.</title>
        <authorList>
            <person name="Poltaraus A.B."/>
            <person name="Nazina T.N."/>
            <person name="Tourova T.P."/>
            <person name="Malakho S.M."/>
            <person name="Korshunova A.V."/>
            <person name="Sokolova D.S."/>
        </authorList>
    </citation>
    <scope>NUCLEOTIDE SEQUENCE [LARGE SCALE GENOMIC DNA]</scope>
    <source>
        <strain evidence="8 9">8m3</strain>
    </source>
</reference>
<dbReference type="Proteomes" id="UP000076476">
    <property type="component" value="Unassembled WGS sequence"/>
</dbReference>
<dbReference type="PIRSF" id="PIRSF000097">
    <property type="entry name" value="AKR"/>
    <property type="match status" value="1"/>
</dbReference>
<dbReference type="PRINTS" id="PR00069">
    <property type="entry name" value="ALDKETRDTASE"/>
</dbReference>
<dbReference type="InterPro" id="IPR020471">
    <property type="entry name" value="AKR"/>
</dbReference>
<evidence type="ECO:0000259" key="7">
    <source>
        <dbReference type="Pfam" id="PF00248"/>
    </source>
</evidence>
<evidence type="ECO:0000313" key="8">
    <source>
        <dbReference type="EMBL" id="KZN96997.1"/>
    </source>
</evidence>
<evidence type="ECO:0000313" key="9">
    <source>
        <dbReference type="Proteomes" id="UP000076476"/>
    </source>
</evidence>
<organism evidence="8 9">
    <name type="scientific">Aeribacillus pallidus</name>
    <dbReference type="NCBI Taxonomy" id="33936"/>
    <lineage>
        <taxon>Bacteria</taxon>
        <taxon>Bacillati</taxon>
        <taxon>Bacillota</taxon>
        <taxon>Bacilli</taxon>
        <taxon>Bacillales</taxon>
        <taxon>Bacillaceae</taxon>
        <taxon>Aeribacillus</taxon>
    </lineage>
</organism>
<feature type="active site" description="Proton donor" evidence="4">
    <location>
        <position position="70"/>
    </location>
</feature>
<dbReference type="PROSITE" id="PS00062">
    <property type="entry name" value="ALDOKETO_REDUCTASE_2"/>
    <property type="match status" value="1"/>
</dbReference>
<feature type="site" description="Lowers pKa of active site Tyr" evidence="6">
    <location>
        <position position="95"/>
    </location>
</feature>
<comment type="similarity">
    <text evidence="1">Belongs to the aldo/keto reductase family.</text>
</comment>
<protein>
    <submittedName>
        <fullName evidence="8">Glyoxal reductase</fullName>
    </submittedName>
</protein>
<dbReference type="AlphaFoldDB" id="A0A161ZUR3"/>
<name>A0A161ZUR3_9BACI</name>
<feature type="domain" description="NADP-dependent oxidoreductase" evidence="7">
    <location>
        <begin position="42"/>
        <end position="278"/>
    </location>
</feature>
<dbReference type="GO" id="GO:0016616">
    <property type="term" value="F:oxidoreductase activity, acting on the CH-OH group of donors, NAD or NADP as acceptor"/>
    <property type="evidence" value="ECO:0007669"/>
    <property type="project" value="UniProtKB-ARBA"/>
</dbReference>
<dbReference type="PROSITE" id="PS00063">
    <property type="entry name" value="ALDOKETO_REDUCTASE_3"/>
    <property type="match status" value="1"/>
</dbReference>
<dbReference type="InterPro" id="IPR023210">
    <property type="entry name" value="NADP_OxRdtase_dom"/>
</dbReference>
<dbReference type="InterPro" id="IPR044500">
    <property type="entry name" value="AKR5G"/>
</dbReference>
<evidence type="ECO:0000256" key="3">
    <source>
        <dbReference type="ARBA" id="ARBA00023002"/>
    </source>
</evidence>
<dbReference type="FunFam" id="3.20.20.100:FF:000015">
    <property type="entry name" value="Oxidoreductase, aldo/keto reductase family"/>
    <property type="match status" value="1"/>
</dbReference>
<gene>
    <name evidence="8" type="ORF">AZI98_05375</name>
</gene>
<sequence>MHNRNDAPKLEREWSWLVKSLQDTVTLHNGVKMPWFGLGVYKVNEGEEVIQAVKSAIKAGYRSIDTAAYYKNEEGVGIAIKESGIPREELFITTKVWNDDQGYDSTLKAFDDSLNRLGLDYLDLYLIHWPVSGKYRETWKALERLYKDGRVRAIGVCNFHVHHLEDLLQSAEIKPMVNQVEFHPRLTQEELRKYCKEQNIQFEAWSPLMRGGLLDNETLAEIAEKYNKTIAQVILRWDLQHEVVTIPKSTKEHRIIENASIFDFELSQEDMEKIDSLNKNERIGPDPDTF</sequence>
<dbReference type="Gene3D" id="3.20.20.100">
    <property type="entry name" value="NADP-dependent oxidoreductase domain"/>
    <property type="match status" value="1"/>
</dbReference>
<evidence type="ECO:0000256" key="6">
    <source>
        <dbReference type="PIRSR" id="PIRSR000097-3"/>
    </source>
</evidence>
<keyword evidence="9" id="KW-1185">Reference proteome</keyword>
<evidence type="ECO:0000256" key="5">
    <source>
        <dbReference type="PIRSR" id="PIRSR000097-2"/>
    </source>
</evidence>
<dbReference type="InterPro" id="IPR018170">
    <property type="entry name" value="Aldo/ket_reductase_CS"/>
</dbReference>
<proteinExistence type="inferred from homology"/>
<evidence type="ECO:0000256" key="4">
    <source>
        <dbReference type="PIRSR" id="PIRSR000097-1"/>
    </source>
</evidence>
<dbReference type="CDD" id="cd19157">
    <property type="entry name" value="AKR_AKR5G1-3"/>
    <property type="match status" value="1"/>
</dbReference>
<comment type="caution">
    <text evidence="8">The sequence shown here is derived from an EMBL/GenBank/DDBJ whole genome shotgun (WGS) entry which is preliminary data.</text>
</comment>
<accession>A0A161ZUR3</accession>
<dbReference type="PROSITE" id="PS00798">
    <property type="entry name" value="ALDOKETO_REDUCTASE_1"/>
    <property type="match status" value="1"/>
</dbReference>
<dbReference type="EMBL" id="LWBR01000013">
    <property type="protein sequence ID" value="KZN96997.1"/>
    <property type="molecule type" value="Genomic_DNA"/>
</dbReference>
<evidence type="ECO:0000256" key="2">
    <source>
        <dbReference type="ARBA" id="ARBA00022857"/>
    </source>
</evidence>
<dbReference type="InterPro" id="IPR036812">
    <property type="entry name" value="NAD(P)_OxRdtase_dom_sf"/>
</dbReference>